<dbReference type="HOGENOM" id="CLU_020273_1_2_0"/>
<comment type="function">
    <text evidence="4">Catalyzes the conversion of D-ribulose 5-phosphate to formate and 3,4-dihydroxy-2-butanone 4-phosphate.</text>
</comment>
<evidence type="ECO:0000256" key="13">
    <source>
        <dbReference type="ARBA" id="ARBA00022833"/>
    </source>
</evidence>
<dbReference type="SUPFAM" id="SSF142695">
    <property type="entry name" value="RibA-like"/>
    <property type="match status" value="1"/>
</dbReference>
<keyword evidence="14" id="KW-0460">Magnesium</keyword>
<dbReference type="EMBL" id="CP002353">
    <property type="protein sequence ID" value="ADV62472.1"/>
    <property type="molecule type" value="Genomic_DNA"/>
</dbReference>
<gene>
    <name evidence="21" type="primary">ribA</name>
    <name evidence="24" type="ordered locus">Isop_1891</name>
</gene>
<keyword evidence="13 21" id="KW-0862">Zinc</keyword>
<feature type="binding site" evidence="21">
    <location>
        <position position="286"/>
    </location>
    <ligand>
        <name>Zn(2+)</name>
        <dbReference type="ChEBI" id="CHEBI:29105"/>
        <note>catalytic</note>
    </ligand>
</feature>
<evidence type="ECO:0000256" key="20">
    <source>
        <dbReference type="ARBA" id="ARBA00049295"/>
    </source>
</evidence>
<keyword evidence="17" id="KW-0456">Lyase</keyword>
<dbReference type="PIRSF" id="PIRSF001259">
    <property type="entry name" value="RibA"/>
    <property type="match status" value="1"/>
</dbReference>
<evidence type="ECO:0000256" key="7">
    <source>
        <dbReference type="ARBA" id="ARBA00005520"/>
    </source>
</evidence>
<dbReference type="HAMAP" id="MF_00179">
    <property type="entry name" value="RibA"/>
    <property type="match status" value="1"/>
</dbReference>
<evidence type="ECO:0000256" key="17">
    <source>
        <dbReference type="ARBA" id="ARBA00023239"/>
    </source>
</evidence>
<evidence type="ECO:0000256" key="14">
    <source>
        <dbReference type="ARBA" id="ARBA00022842"/>
    </source>
</evidence>
<dbReference type="Pfam" id="PF00925">
    <property type="entry name" value="GTP_cyclohydro2"/>
    <property type="match status" value="1"/>
</dbReference>
<feature type="active site" description="Nucleophile" evidence="21">
    <location>
        <position position="360"/>
    </location>
</feature>
<comment type="catalytic activity">
    <reaction evidence="20 21">
        <text>GTP + 4 H2O = 2,5-diamino-6-hydroxy-4-(5-phosphoribosylamino)-pyrimidine + formate + 2 phosphate + 3 H(+)</text>
        <dbReference type="Rhea" id="RHEA:23704"/>
        <dbReference type="ChEBI" id="CHEBI:15377"/>
        <dbReference type="ChEBI" id="CHEBI:15378"/>
        <dbReference type="ChEBI" id="CHEBI:15740"/>
        <dbReference type="ChEBI" id="CHEBI:37565"/>
        <dbReference type="ChEBI" id="CHEBI:43474"/>
        <dbReference type="ChEBI" id="CHEBI:58614"/>
        <dbReference type="EC" id="3.5.4.25"/>
    </reaction>
</comment>
<evidence type="ECO:0000313" key="25">
    <source>
        <dbReference type="Proteomes" id="UP000008631"/>
    </source>
</evidence>
<evidence type="ECO:0000256" key="8">
    <source>
        <dbReference type="ARBA" id="ARBA00008976"/>
    </source>
</evidence>
<comment type="cofactor">
    <cofactor evidence="2">
        <name>Mn(2+)</name>
        <dbReference type="ChEBI" id="CHEBI:29035"/>
    </cofactor>
</comment>
<evidence type="ECO:0000256" key="4">
    <source>
        <dbReference type="ARBA" id="ARBA00002284"/>
    </source>
</evidence>
<comment type="pathway">
    <text evidence="5 21">Cofactor biosynthesis; riboflavin biosynthesis; 5-amino-6-(D-ribitylamino)uracil from GTP: step 1/4.</text>
</comment>
<evidence type="ECO:0000256" key="3">
    <source>
        <dbReference type="ARBA" id="ARBA00001946"/>
    </source>
</evidence>
<feature type="active site" description="Proton acceptor" evidence="21">
    <location>
        <position position="358"/>
    </location>
</feature>
<dbReference type="UniPathway" id="UPA00275">
    <property type="reaction ID" value="UER00399"/>
</dbReference>
<evidence type="ECO:0000256" key="16">
    <source>
        <dbReference type="ARBA" id="ARBA00023211"/>
    </source>
</evidence>
<reference evidence="24 25" key="2">
    <citation type="journal article" date="2011" name="Stand. Genomic Sci.">
        <title>Complete genome sequence of Isosphaera pallida type strain (IS1B).</title>
        <authorList>
            <consortium name="US DOE Joint Genome Institute (JGI-PGF)"/>
            <person name="Goker M."/>
            <person name="Cleland D."/>
            <person name="Saunders E."/>
            <person name="Lapidus A."/>
            <person name="Nolan M."/>
            <person name="Lucas S."/>
            <person name="Hammon N."/>
            <person name="Deshpande S."/>
            <person name="Cheng J.F."/>
            <person name="Tapia R."/>
            <person name="Han C."/>
            <person name="Goodwin L."/>
            <person name="Pitluck S."/>
            <person name="Liolios K."/>
            <person name="Pagani I."/>
            <person name="Ivanova N."/>
            <person name="Mavromatis K."/>
            <person name="Pati A."/>
            <person name="Chen A."/>
            <person name="Palaniappan K."/>
            <person name="Land M."/>
            <person name="Hauser L."/>
            <person name="Chang Y.J."/>
            <person name="Jeffries C.D."/>
            <person name="Detter J.C."/>
            <person name="Beck B."/>
            <person name="Woyke T."/>
            <person name="Bristow J."/>
            <person name="Eisen J.A."/>
            <person name="Markowitz V."/>
            <person name="Hugenholtz P."/>
            <person name="Kyrpides N.C."/>
            <person name="Klenk H.P."/>
        </authorList>
    </citation>
    <scope>NUCLEOTIDE SEQUENCE [LARGE SCALE GENOMIC DNA]</scope>
    <source>
        <strain evidence="25">ATCC 43644 / DSM 9630 / IS1B</strain>
    </source>
</reference>
<keyword evidence="18" id="KW-0511">Multifunctional enzyme</keyword>
<keyword evidence="25" id="KW-1185">Reference proteome</keyword>
<dbReference type="CDD" id="cd00641">
    <property type="entry name" value="GTP_cyclohydro2"/>
    <property type="match status" value="1"/>
</dbReference>
<dbReference type="STRING" id="575540.Isop_1891"/>
<evidence type="ECO:0000256" key="18">
    <source>
        <dbReference type="ARBA" id="ARBA00023268"/>
    </source>
</evidence>
<feature type="binding site" evidence="21">
    <location>
        <position position="297"/>
    </location>
    <ligand>
        <name>Zn(2+)</name>
        <dbReference type="ChEBI" id="CHEBI:29105"/>
        <note>catalytic</note>
    </ligand>
</feature>
<evidence type="ECO:0000256" key="12">
    <source>
        <dbReference type="ARBA" id="ARBA00022801"/>
    </source>
</evidence>
<dbReference type="InterPro" id="IPR000422">
    <property type="entry name" value="DHBP_synthase_RibB"/>
</dbReference>
<dbReference type="KEGG" id="ipa:Isop_1891"/>
<dbReference type="PANTHER" id="PTHR21327:SF18">
    <property type="entry name" value="3,4-DIHYDROXY-2-BUTANONE 4-PHOSPHATE SYNTHASE"/>
    <property type="match status" value="1"/>
</dbReference>
<feature type="binding site" evidence="21">
    <location>
        <begin position="324"/>
        <end position="326"/>
    </location>
    <ligand>
        <name>GTP</name>
        <dbReference type="ChEBI" id="CHEBI:37565"/>
    </ligand>
</feature>
<accession>E8R240</accession>
<evidence type="ECO:0000256" key="5">
    <source>
        <dbReference type="ARBA" id="ARBA00004853"/>
    </source>
</evidence>
<dbReference type="InterPro" id="IPR017945">
    <property type="entry name" value="DHBP_synth_RibB-like_a/b_dom"/>
</dbReference>
<feature type="region of interest" description="Disordered" evidence="22">
    <location>
        <begin position="1"/>
        <end position="21"/>
    </location>
</feature>
<dbReference type="RefSeq" id="WP_013564760.1">
    <property type="nucleotide sequence ID" value="NC_014962.1"/>
</dbReference>
<evidence type="ECO:0000256" key="1">
    <source>
        <dbReference type="ARBA" id="ARBA00000141"/>
    </source>
</evidence>
<keyword evidence="15 21" id="KW-0342">GTP-binding</keyword>
<evidence type="ECO:0000256" key="19">
    <source>
        <dbReference type="ARBA" id="ARBA00043932"/>
    </source>
</evidence>
<evidence type="ECO:0000256" key="15">
    <source>
        <dbReference type="ARBA" id="ARBA00023134"/>
    </source>
</evidence>
<dbReference type="EC" id="3.5.4.25" evidence="21"/>
<sequence>MSLTSSQSESSWNAPGAAKSDFASSVESCEAEFSRIEEAIAAIAQGRPVIVVDDEDREDEGDFIAAAEKVTPELIEFMITHGRGQLCMPILPDLAARLELHPMVVTNTARFETPFTVPVDHISCKTGISAEERARTIRAIVDPATRPGDLVRPGHLFPLVAREGGVLRRAGHTEAAVDLATLAGLQPAGVLCEILDGVKVAGRAKLRELSQTFNLPMISIEALIRYRRRTERLVSRLAEAELPTKYGLGRIIGYGVKHEPLNNPVAFVMGELDRVEAPLVRIHSSCFTGDLLQSLRCDCGDQLHLALEAIGREGVGALIYLPQEGRGIGLIEKLRAYALQDQGLDTVEANLALGHRADLRDYGVGLQILRDLGLKKVRLLTNNPKKVNAFVISGHGIEVVDQVPIVAEMRPERRRYLETKRDKLGHKLPGVVRPGGCPLCTSDGESSASVDSTK</sequence>
<dbReference type="InterPro" id="IPR000926">
    <property type="entry name" value="RibA"/>
</dbReference>
<evidence type="ECO:0000256" key="10">
    <source>
        <dbReference type="ARBA" id="ARBA00022723"/>
    </source>
</evidence>
<proteinExistence type="inferred from homology"/>
<dbReference type="GO" id="GO:0008686">
    <property type="term" value="F:3,4-dihydroxy-2-butanone-4-phosphate synthase activity"/>
    <property type="evidence" value="ECO:0007669"/>
    <property type="project" value="UniProtKB-EC"/>
</dbReference>
<evidence type="ECO:0000259" key="23">
    <source>
        <dbReference type="Pfam" id="PF00925"/>
    </source>
</evidence>
<dbReference type="FunFam" id="3.90.870.10:FF:000001">
    <property type="entry name" value="Riboflavin biosynthesis protein RibBA"/>
    <property type="match status" value="1"/>
</dbReference>
<comment type="cofactor">
    <cofactor evidence="21">
        <name>Zn(2+)</name>
        <dbReference type="ChEBI" id="CHEBI:29105"/>
    </cofactor>
    <text evidence="21">Binds 1 zinc ion per subunit.</text>
</comment>
<dbReference type="InterPro" id="IPR032677">
    <property type="entry name" value="GTP_cyclohydro_II"/>
</dbReference>
<keyword evidence="10 21" id="KW-0479">Metal-binding</keyword>
<dbReference type="GO" id="GO:0003935">
    <property type="term" value="F:GTP cyclohydrolase II activity"/>
    <property type="evidence" value="ECO:0007669"/>
    <property type="project" value="UniProtKB-UniRule"/>
</dbReference>
<feature type="domain" description="GTP cyclohydrolase II" evidence="23">
    <location>
        <begin position="236"/>
        <end position="404"/>
    </location>
</feature>
<feature type="binding site" evidence="21">
    <location>
        <position position="386"/>
    </location>
    <ligand>
        <name>GTP</name>
        <dbReference type="ChEBI" id="CHEBI:37565"/>
    </ligand>
</feature>
<dbReference type="Pfam" id="PF00926">
    <property type="entry name" value="DHBP_synthase"/>
    <property type="match status" value="1"/>
</dbReference>
<comment type="similarity">
    <text evidence="8">In the C-terminal section; belongs to the GTP cyclohydrolase II family.</text>
</comment>
<dbReference type="OrthoDB" id="9793111at2"/>
<dbReference type="NCBIfam" id="TIGR00505">
    <property type="entry name" value="ribA"/>
    <property type="match status" value="1"/>
</dbReference>
<feature type="binding site" evidence="21">
    <location>
        <position position="299"/>
    </location>
    <ligand>
        <name>Zn(2+)</name>
        <dbReference type="ChEBI" id="CHEBI:29105"/>
        <note>catalytic</note>
    </ligand>
</feature>
<dbReference type="NCBIfam" id="TIGR00506">
    <property type="entry name" value="ribB"/>
    <property type="match status" value="1"/>
</dbReference>
<evidence type="ECO:0000313" key="24">
    <source>
        <dbReference type="EMBL" id="ADV62472.1"/>
    </source>
</evidence>
<dbReference type="Proteomes" id="UP000008631">
    <property type="component" value="Chromosome"/>
</dbReference>
<comment type="similarity">
    <text evidence="21">Belongs to the GTP cyclohydrolase II family.</text>
</comment>
<protein>
    <recommendedName>
        <fullName evidence="21">GTP cyclohydrolase-2</fullName>
        <ecNumber evidence="21">3.5.4.25</ecNumber>
    </recommendedName>
    <alternativeName>
        <fullName evidence="21">GTP cyclohydrolase II</fullName>
    </alternativeName>
</protein>
<comment type="function">
    <text evidence="19 21">Catalyzes the conversion of GTP to 2,5-diamino-6-ribosylamino-4(3H)-pyrimidinone 5'-phosphate (DARP), formate and pyrophosphate.</text>
</comment>
<dbReference type="InParanoid" id="E8R240"/>
<evidence type="ECO:0000256" key="21">
    <source>
        <dbReference type="HAMAP-Rule" id="MF_00179"/>
    </source>
</evidence>
<organism evidence="24 25">
    <name type="scientific">Isosphaera pallida (strain ATCC 43644 / DSM 9630 / IS1B)</name>
    <dbReference type="NCBI Taxonomy" id="575540"/>
    <lineage>
        <taxon>Bacteria</taxon>
        <taxon>Pseudomonadati</taxon>
        <taxon>Planctomycetota</taxon>
        <taxon>Planctomycetia</taxon>
        <taxon>Isosphaerales</taxon>
        <taxon>Isosphaeraceae</taxon>
        <taxon>Isosphaera</taxon>
    </lineage>
</organism>
<dbReference type="AlphaFoldDB" id="E8R240"/>
<name>E8R240_ISOPI</name>
<keyword evidence="9 21" id="KW-0686">Riboflavin biosynthesis</keyword>
<dbReference type="InterPro" id="IPR036144">
    <property type="entry name" value="RibA-like_sf"/>
</dbReference>
<evidence type="ECO:0000256" key="9">
    <source>
        <dbReference type="ARBA" id="ARBA00022619"/>
    </source>
</evidence>
<keyword evidence="16" id="KW-0464">Manganese</keyword>
<comment type="cofactor">
    <cofactor evidence="3">
        <name>Mg(2+)</name>
        <dbReference type="ChEBI" id="CHEBI:18420"/>
    </cofactor>
</comment>
<evidence type="ECO:0000256" key="22">
    <source>
        <dbReference type="SAM" id="MobiDB-lite"/>
    </source>
</evidence>
<dbReference type="FunFam" id="3.40.50.10990:FF:000001">
    <property type="entry name" value="Riboflavin biosynthesis protein RibBA"/>
    <property type="match status" value="1"/>
</dbReference>
<dbReference type="eggNOG" id="COG0108">
    <property type="taxonomic scope" value="Bacteria"/>
</dbReference>
<comment type="similarity">
    <text evidence="7">In the N-terminal section; belongs to the DHBP synthase family.</text>
</comment>
<dbReference type="GO" id="GO:0008270">
    <property type="term" value="F:zinc ion binding"/>
    <property type="evidence" value="ECO:0007669"/>
    <property type="project" value="UniProtKB-UniRule"/>
</dbReference>
<dbReference type="SUPFAM" id="SSF55821">
    <property type="entry name" value="YrdC/RibB"/>
    <property type="match status" value="1"/>
</dbReference>
<evidence type="ECO:0000256" key="6">
    <source>
        <dbReference type="ARBA" id="ARBA00004904"/>
    </source>
</evidence>
<keyword evidence="11 21" id="KW-0547">Nucleotide-binding</keyword>
<dbReference type="GO" id="GO:0005525">
    <property type="term" value="F:GTP binding"/>
    <property type="evidence" value="ECO:0007669"/>
    <property type="project" value="UniProtKB-KW"/>
</dbReference>
<feature type="compositionally biased region" description="Polar residues" evidence="22">
    <location>
        <begin position="1"/>
        <end position="13"/>
    </location>
</feature>
<dbReference type="Gene3D" id="3.90.870.10">
    <property type="entry name" value="DHBP synthase"/>
    <property type="match status" value="1"/>
</dbReference>
<keyword evidence="12 21" id="KW-0378">Hydrolase</keyword>
<feature type="binding site" evidence="21">
    <location>
        <position position="346"/>
    </location>
    <ligand>
        <name>GTP</name>
        <dbReference type="ChEBI" id="CHEBI:37565"/>
    </ligand>
</feature>
<dbReference type="GO" id="GO:0005829">
    <property type="term" value="C:cytosol"/>
    <property type="evidence" value="ECO:0007669"/>
    <property type="project" value="TreeGrafter"/>
</dbReference>
<dbReference type="Gene3D" id="3.40.50.10990">
    <property type="entry name" value="GTP cyclohydrolase II"/>
    <property type="match status" value="1"/>
</dbReference>
<feature type="binding site" evidence="21">
    <location>
        <begin position="281"/>
        <end position="285"/>
    </location>
    <ligand>
        <name>GTP</name>
        <dbReference type="ChEBI" id="CHEBI:37565"/>
    </ligand>
</feature>
<evidence type="ECO:0000256" key="11">
    <source>
        <dbReference type="ARBA" id="ARBA00022741"/>
    </source>
</evidence>
<reference key="1">
    <citation type="submission" date="2010-11" db="EMBL/GenBank/DDBJ databases">
        <title>The complete sequence of chromosome of Isophaera pallida ATCC 43644.</title>
        <authorList>
            <consortium name="US DOE Joint Genome Institute (JGI-PGF)"/>
            <person name="Lucas S."/>
            <person name="Copeland A."/>
            <person name="Lapidus A."/>
            <person name="Bruce D."/>
            <person name="Goodwin L."/>
            <person name="Pitluck S."/>
            <person name="Kyrpides N."/>
            <person name="Mavromatis K."/>
            <person name="Pagani I."/>
            <person name="Ivanova N."/>
            <person name="Saunders E."/>
            <person name="Brettin T."/>
            <person name="Detter J.C."/>
            <person name="Han C."/>
            <person name="Tapia R."/>
            <person name="Land M."/>
            <person name="Hauser L."/>
            <person name="Markowitz V."/>
            <person name="Cheng J.-F."/>
            <person name="Hugenholtz P."/>
            <person name="Woyke T."/>
            <person name="Wu D."/>
            <person name="Eisen J.A."/>
        </authorList>
    </citation>
    <scope>NUCLEOTIDE SEQUENCE</scope>
    <source>
        <strain>ATCC 43644</strain>
    </source>
</reference>
<comment type="catalytic activity">
    <reaction evidence="1">
        <text>D-ribulose 5-phosphate = (2S)-2-hydroxy-3-oxobutyl phosphate + formate + H(+)</text>
        <dbReference type="Rhea" id="RHEA:18457"/>
        <dbReference type="ChEBI" id="CHEBI:15378"/>
        <dbReference type="ChEBI" id="CHEBI:15740"/>
        <dbReference type="ChEBI" id="CHEBI:58121"/>
        <dbReference type="ChEBI" id="CHEBI:58830"/>
        <dbReference type="EC" id="4.1.99.12"/>
    </reaction>
</comment>
<dbReference type="GO" id="GO:0009231">
    <property type="term" value="P:riboflavin biosynthetic process"/>
    <property type="evidence" value="ECO:0007669"/>
    <property type="project" value="UniProtKB-UniRule"/>
</dbReference>
<dbReference type="NCBIfam" id="NF001591">
    <property type="entry name" value="PRK00393.1"/>
    <property type="match status" value="1"/>
</dbReference>
<feature type="binding site" evidence="21">
    <location>
        <position position="381"/>
    </location>
    <ligand>
        <name>GTP</name>
        <dbReference type="ChEBI" id="CHEBI:37565"/>
    </ligand>
</feature>
<dbReference type="PANTHER" id="PTHR21327">
    <property type="entry name" value="GTP CYCLOHYDROLASE II-RELATED"/>
    <property type="match status" value="1"/>
</dbReference>
<feature type="binding site" evidence="21">
    <location>
        <position position="302"/>
    </location>
    <ligand>
        <name>GTP</name>
        <dbReference type="ChEBI" id="CHEBI:37565"/>
    </ligand>
</feature>
<comment type="pathway">
    <text evidence="6">Cofactor biosynthesis; riboflavin biosynthesis; 2-hydroxy-3-oxobutyl phosphate from D-ribulose 5-phosphate: step 1/1.</text>
</comment>
<evidence type="ECO:0000256" key="2">
    <source>
        <dbReference type="ARBA" id="ARBA00001936"/>
    </source>
</evidence>
<dbReference type="eggNOG" id="COG0807">
    <property type="taxonomic scope" value="Bacteria"/>
</dbReference>